<dbReference type="Proteomes" id="UP000515123">
    <property type="component" value="Linkage group 2"/>
</dbReference>
<evidence type="ECO:0000256" key="1">
    <source>
        <dbReference type="ARBA" id="ARBA00002668"/>
    </source>
</evidence>
<reference evidence="6" key="1">
    <citation type="journal article" date="2015" name="Nat. Genet.">
        <title>The pineapple genome and the evolution of CAM photosynthesis.</title>
        <authorList>
            <person name="Ming R."/>
            <person name="VanBuren R."/>
            <person name="Wai C.M."/>
            <person name="Tang H."/>
            <person name="Schatz M.C."/>
            <person name="Bowers J.E."/>
            <person name="Lyons E."/>
            <person name="Wang M.L."/>
            <person name="Chen J."/>
            <person name="Biggers E."/>
            <person name="Zhang J."/>
            <person name="Huang L."/>
            <person name="Zhang L."/>
            <person name="Miao W."/>
            <person name="Zhang J."/>
            <person name="Ye Z."/>
            <person name="Miao C."/>
            <person name="Lin Z."/>
            <person name="Wang H."/>
            <person name="Zhou H."/>
            <person name="Yim W.C."/>
            <person name="Priest H.D."/>
            <person name="Zheng C."/>
            <person name="Woodhouse M."/>
            <person name="Edger P.P."/>
            <person name="Guyot R."/>
            <person name="Guo H.B."/>
            <person name="Guo H."/>
            <person name="Zheng G."/>
            <person name="Singh R."/>
            <person name="Sharma A."/>
            <person name="Min X."/>
            <person name="Zheng Y."/>
            <person name="Lee H."/>
            <person name="Gurtowski J."/>
            <person name="Sedlazeck F.J."/>
            <person name="Harkess A."/>
            <person name="McKain M.R."/>
            <person name="Liao Z."/>
            <person name="Fang J."/>
            <person name="Liu J."/>
            <person name="Zhang X."/>
            <person name="Zhang Q."/>
            <person name="Hu W."/>
            <person name="Qin Y."/>
            <person name="Wang K."/>
            <person name="Chen L.Y."/>
            <person name="Shirley N."/>
            <person name="Lin Y.R."/>
            <person name="Liu L.Y."/>
            <person name="Hernandez A.G."/>
            <person name="Wright C.L."/>
            <person name="Bulone V."/>
            <person name="Tuskan G.A."/>
            <person name="Heath K."/>
            <person name="Zee F."/>
            <person name="Moore P.H."/>
            <person name="Sunkar R."/>
            <person name="Leebens-Mack J.H."/>
            <person name="Mockler T."/>
            <person name="Bennetzen J.L."/>
            <person name="Freeling M."/>
            <person name="Sankoff D."/>
            <person name="Paterson A.H."/>
            <person name="Zhu X."/>
            <person name="Yang X."/>
            <person name="Smith J.A."/>
            <person name="Cushman J.C."/>
            <person name="Paull R.E."/>
            <person name="Yu Q."/>
        </authorList>
    </citation>
    <scope>NUCLEOTIDE SEQUENCE [LARGE SCALE GENOMIC DNA]</scope>
    <source>
        <strain evidence="6">cv. F153</strain>
    </source>
</reference>
<dbReference type="InterPro" id="IPR000210">
    <property type="entry name" value="BTB/POZ_dom"/>
</dbReference>
<dbReference type="Pfam" id="PF00651">
    <property type="entry name" value="BTB"/>
    <property type="match status" value="1"/>
</dbReference>
<dbReference type="SMART" id="SM00225">
    <property type="entry name" value="BTB"/>
    <property type="match status" value="1"/>
</dbReference>
<dbReference type="InterPro" id="IPR011333">
    <property type="entry name" value="SKP1/BTB/POZ_sf"/>
</dbReference>
<protein>
    <submittedName>
        <fullName evidence="7">BTB/POZ and MATH domain-containing protein 1-like</fullName>
    </submittedName>
</protein>
<name>A0A6P5GSM1_ANACO</name>
<evidence type="ECO:0000256" key="2">
    <source>
        <dbReference type="ARBA" id="ARBA00004906"/>
    </source>
</evidence>
<dbReference type="CDD" id="cd18280">
    <property type="entry name" value="BTB_POZ_BPM_plant"/>
    <property type="match status" value="1"/>
</dbReference>
<dbReference type="GO" id="GO:0016567">
    <property type="term" value="P:protein ubiquitination"/>
    <property type="evidence" value="ECO:0007669"/>
    <property type="project" value="InterPro"/>
</dbReference>
<dbReference type="InterPro" id="IPR056423">
    <property type="entry name" value="BACK_BPM_SPOP"/>
</dbReference>
<dbReference type="PROSITE" id="PS50144">
    <property type="entry name" value="MATH"/>
    <property type="match status" value="1"/>
</dbReference>
<dbReference type="SUPFAM" id="SSF54695">
    <property type="entry name" value="POZ domain"/>
    <property type="match status" value="1"/>
</dbReference>
<accession>A0A6P5GSM1</accession>
<dbReference type="InterPro" id="IPR045005">
    <property type="entry name" value="BPM1-6"/>
</dbReference>
<dbReference type="Pfam" id="PF24570">
    <property type="entry name" value="BACK_BPM_SPOP"/>
    <property type="match status" value="1"/>
</dbReference>
<organism evidence="6 7">
    <name type="scientific">Ananas comosus</name>
    <name type="common">Pineapple</name>
    <name type="synonym">Ananas ananas</name>
    <dbReference type="NCBI Taxonomy" id="4615"/>
    <lineage>
        <taxon>Eukaryota</taxon>
        <taxon>Viridiplantae</taxon>
        <taxon>Streptophyta</taxon>
        <taxon>Embryophyta</taxon>
        <taxon>Tracheophyta</taxon>
        <taxon>Spermatophyta</taxon>
        <taxon>Magnoliopsida</taxon>
        <taxon>Liliopsida</taxon>
        <taxon>Poales</taxon>
        <taxon>Bromeliaceae</taxon>
        <taxon>Bromelioideae</taxon>
        <taxon>Ananas</taxon>
    </lineage>
</organism>
<comment type="pathway">
    <text evidence="2">Protein modification; protein ubiquitination.</text>
</comment>
<dbReference type="PROSITE" id="PS50097">
    <property type="entry name" value="BTB"/>
    <property type="match status" value="1"/>
</dbReference>
<dbReference type="SUPFAM" id="SSF49599">
    <property type="entry name" value="TRAF domain-like"/>
    <property type="match status" value="1"/>
</dbReference>
<dbReference type="PANTHER" id="PTHR26379:SF187">
    <property type="entry name" value="OS07G0655300 PROTEIN"/>
    <property type="match status" value="1"/>
</dbReference>
<dbReference type="GO" id="GO:0071472">
    <property type="term" value="P:cellular response to salt stress"/>
    <property type="evidence" value="ECO:0007669"/>
    <property type="project" value="UniProtKB-ARBA"/>
</dbReference>
<dbReference type="InterPro" id="IPR008974">
    <property type="entry name" value="TRAF-like"/>
</dbReference>
<gene>
    <name evidence="7" type="primary">LOC109725843</name>
</gene>
<dbReference type="Pfam" id="PF22486">
    <property type="entry name" value="MATH_2"/>
    <property type="match status" value="1"/>
</dbReference>
<dbReference type="PANTHER" id="PTHR26379">
    <property type="entry name" value="BTB/POZ AND MATH DOMAIN-CONTAINING PROTEIN 1"/>
    <property type="match status" value="1"/>
</dbReference>
<evidence type="ECO:0000259" key="4">
    <source>
        <dbReference type="PROSITE" id="PS50097"/>
    </source>
</evidence>
<keyword evidence="6" id="KW-1185">Reference proteome</keyword>
<evidence type="ECO:0000313" key="7">
    <source>
        <dbReference type="RefSeq" id="XP_020110827.1"/>
    </source>
</evidence>
<sequence length="372" mass="41353">MASSSSSSSTWMMEKASGSHLFKIADYSLAKEIGVGNSIRSAPFTVGGYYWIVECFPCGDEKDSADCIGLFLTLESDVDKNNVQVFYTMNLVNLLDQTGPPSEPLTNADVFSKDNCSWGWDRFMRRADLEKSRYLKDDCFTIYCAVTVPKAPRLQVGNAGAVAAPPSDLPQHLARLLESGEGTDVTFEVGGETFAAHRCVLAARSPVFRAELFGSMKERRARCIKLDDMEAAVFKALLHFIYSDKLPSYMEKLHKESSTMMAQHLLVAADRYGLDRLKLICEDKLCREMEIDTVANTLNLAEQHQCRRLKAICLNFVAAPRVLAAVIETGGFEHLGISCPSVMKELLKKITNMTDELRSSKKRKIDKGGKRS</sequence>
<dbReference type="Gene3D" id="2.60.210.10">
    <property type="entry name" value="Apoptosis, Tumor Necrosis Factor Receptor Associated Protein 2, Chain A"/>
    <property type="match status" value="1"/>
</dbReference>
<dbReference type="CDD" id="cd00121">
    <property type="entry name" value="MATH"/>
    <property type="match status" value="1"/>
</dbReference>
<dbReference type="FunFam" id="3.30.710.10:FF:000136">
    <property type="entry name" value="BTB-POZ and math domain 1"/>
    <property type="match status" value="1"/>
</dbReference>
<dbReference type="GeneID" id="109725843"/>
<dbReference type="OrthoDB" id="657261at2759"/>
<comment type="function">
    <text evidence="1">May act as a substrate-specific adapter of an E3 ubiquitin-protein ligase complex (CUL3-RBX1-BTB) which mediates the ubiquitination and subsequent proteasomal degradation of target proteins.</text>
</comment>
<evidence type="ECO:0000313" key="6">
    <source>
        <dbReference type="Proteomes" id="UP000515123"/>
    </source>
</evidence>
<evidence type="ECO:0000256" key="3">
    <source>
        <dbReference type="ARBA" id="ARBA00010846"/>
    </source>
</evidence>
<dbReference type="Gene3D" id="3.30.710.10">
    <property type="entry name" value="Potassium Channel Kv1.1, Chain A"/>
    <property type="match status" value="1"/>
</dbReference>
<dbReference type="AlphaFoldDB" id="A0A6P5GSM1"/>
<reference evidence="7" key="2">
    <citation type="submission" date="2025-08" db="UniProtKB">
        <authorList>
            <consortium name="RefSeq"/>
        </authorList>
    </citation>
    <scope>IDENTIFICATION</scope>
    <source>
        <tissue evidence="7">Leaf</tissue>
    </source>
</reference>
<feature type="domain" description="MATH" evidence="5">
    <location>
        <begin position="17"/>
        <end position="146"/>
    </location>
</feature>
<proteinExistence type="inferred from homology"/>
<dbReference type="InterPro" id="IPR002083">
    <property type="entry name" value="MATH/TRAF_dom"/>
</dbReference>
<dbReference type="RefSeq" id="XP_020110827.1">
    <property type="nucleotide sequence ID" value="XM_020255238.1"/>
</dbReference>
<dbReference type="Gene3D" id="1.25.40.420">
    <property type="match status" value="1"/>
</dbReference>
<dbReference type="SMART" id="SM00061">
    <property type="entry name" value="MATH"/>
    <property type="match status" value="1"/>
</dbReference>
<comment type="similarity">
    <text evidence="3">Belongs to the Tdpoz family.</text>
</comment>
<evidence type="ECO:0000259" key="5">
    <source>
        <dbReference type="PROSITE" id="PS50144"/>
    </source>
</evidence>
<feature type="domain" description="BTB" evidence="4">
    <location>
        <begin position="183"/>
        <end position="246"/>
    </location>
</feature>